<evidence type="ECO:0008006" key="3">
    <source>
        <dbReference type="Google" id="ProtNLM"/>
    </source>
</evidence>
<proteinExistence type="predicted"/>
<dbReference type="EMBL" id="QJVD01000038">
    <property type="protein sequence ID" value="PYI64798.1"/>
    <property type="molecule type" value="Genomic_DNA"/>
</dbReference>
<dbReference type="Proteomes" id="UP000247832">
    <property type="component" value="Unassembled WGS sequence"/>
</dbReference>
<dbReference type="Gene3D" id="3.30.450.20">
    <property type="entry name" value="PAS domain"/>
    <property type="match status" value="1"/>
</dbReference>
<dbReference type="OrthoDB" id="8687362at2"/>
<reference evidence="1 2" key="1">
    <citation type="submission" date="2018-05" db="EMBL/GenBank/DDBJ databases">
        <title>Genetic diversity of glacier-inhabiting Cryobacterium bacteria in China and description of Cryobacterium mengkeensis sp. nov. and Arthrobacter glacialis sp. nov.</title>
        <authorList>
            <person name="Liu Q."/>
            <person name="Xin Y.-H."/>
        </authorList>
    </citation>
    <scope>NUCLEOTIDE SEQUENCE [LARGE SCALE GENOMIC DNA]</scope>
    <source>
        <strain evidence="1 2">LI2</strain>
    </source>
</reference>
<accession>A0A2V5L1B2</accession>
<dbReference type="CDD" id="cd12913">
    <property type="entry name" value="PDC1_MCP_like"/>
    <property type="match status" value="1"/>
</dbReference>
<gene>
    <name evidence="1" type="ORF">CVV68_20760</name>
</gene>
<sequence>MSRSTEYGRPAPGAKCAQAIGKILDGVFGTLQLWKLALEEGLAAGVDVDQLTYGLVEPALTESQPLLIGAGFIAAQGVVSEESGLHFAWWLGPLKDNPMLGTTSAPTRLDLPSREYADYLRDFRALEWYRVPEATGARHITGPYVDHLCTLDYLLTITAPVMSVGAMVGVVGADVQVLRLERDVLPLLRAVGGPAALVSQSGRVVISMMPSLQVGSLLSTGDGGKALKRFDCPGTSLAVVVETRP</sequence>
<dbReference type="RefSeq" id="WP_110502909.1">
    <property type="nucleotide sequence ID" value="NZ_QJVD01000038.1"/>
</dbReference>
<organism evidence="1 2">
    <name type="scientific">Arthrobacter livingstonensis</name>
    <dbReference type="NCBI Taxonomy" id="670078"/>
    <lineage>
        <taxon>Bacteria</taxon>
        <taxon>Bacillati</taxon>
        <taxon>Actinomycetota</taxon>
        <taxon>Actinomycetes</taxon>
        <taxon>Micrococcales</taxon>
        <taxon>Micrococcaceae</taxon>
        <taxon>Arthrobacter</taxon>
    </lineage>
</organism>
<evidence type="ECO:0000313" key="1">
    <source>
        <dbReference type="EMBL" id="PYI64798.1"/>
    </source>
</evidence>
<keyword evidence="2" id="KW-1185">Reference proteome</keyword>
<protein>
    <recommendedName>
        <fullName evidence="3">Cache domain-containing protein</fullName>
    </recommendedName>
</protein>
<evidence type="ECO:0000313" key="2">
    <source>
        <dbReference type="Proteomes" id="UP000247832"/>
    </source>
</evidence>
<dbReference type="AlphaFoldDB" id="A0A2V5L1B2"/>
<comment type="caution">
    <text evidence="1">The sequence shown here is derived from an EMBL/GenBank/DDBJ whole genome shotgun (WGS) entry which is preliminary data.</text>
</comment>
<name>A0A2V5L1B2_9MICC</name>